<dbReference type="GO" id="GO:0047472">
    <property type="term" value="F:3-carboxy-cis,cis-muconate cycloisomerase activity"/>
    <property type="evidence" value="ECO:0007669"/>
    <property type="project" value="UniProtKB-UniRule"/>
</dbReference>
<feature type="domain" description="Adenylosuccinate lyase C-terminal" evidence="4">
    <location>
        <begin position="368"/>
        <end position="447"/>
    </location>
</feature>
<dbReference type="STRING" id="1526658.BHK69_22555"/>
<dbReference type="SUPFAM" id="SSF48557">
    <property type="entry name" value="L-aspartase-like"/>
    <property type="match status" value="1"/>
</dbReference>
<organism evidence="5 6">
    <name type="scientific">Bosea vaviloviae</name>
    <dbReference type="NCBI Taxonomy" id="1526658"/>
    <lineage>
        <taxon>Bacteria</taxon>
        <taxon>Pseudomonadati</taxon>
        <taxon>Pseudomonadota</taxon>
        <taxon>Alphaproteobacteria</taxon>
        <taxon>Hyphomicrobiales</taxon>
        <taxon>Boseaceae</taxon>
        <taxon>Bosea</taxon>
    </lineage>
</organism>
<protein>
    <recommendedName>
        <fullName evidence="2">3-carboxy-cis,cis-muconate cycloisomerase</fullName>
        <ecNumber evidence="2">5.5.1.2</ecNumber>
    </recommendedName>
</protein>
<dbReference type="PRINTS" id="PR00149">
    <property type="entry name" value="FUMRATELYASE"/>
</dbReference>
<dbReference type="Pfam" id="PF10397">
    <property type="entry name" value="ADSL_C"/>
    <property type="match status" value="1"/>
</dbReference>
<dbReference type="NCBIfam" id="TIGR02426">
    <property type="entry name" value="protocat_pcaB"/>
    <property type="match status" value="1"/>
</dbReference>
<keyword evidence="6" id="KW-1185">Reference proteome</keyword>
<dbReference type="OrthoDB" id="9768878at2"/>
<evidence type="ECO:0000256" key="3">
    <source>
        <dbReference type="SAM" id="Coils"/>
    </source>
</evidence>
<proteinExistence type="inferred from homology"/>
<evidence type="ECO:0000313" key="5">
    <source>
        <dbReference type="EMBL" id="AOO82843.1"/>
    </source>
</evidence>
<name>A0A1D7U654_9HYPH</name>
<dbReference type="Pfam" id="PF00206">
    <property type="entry name" value="Lyase_1"/>
    <property type="match status" value="1"/>
</dbReference>
<dbReference type="CDD" id="cd01597">
    <property type="entry name" value="pCLME"/>
    <property type="match status" value="1"/>
</dbReference>
<dbReference type="InterPro" id="IPR022761">
    <property type="entry name" value="Fumarate_lyase_N"/>
</dbReference>
<dbReference type="AlphaFoldDB" id="A0A1D7U654"/>
<feature type="coiled-coil region" evidence="3">
    <location>
        <begin position="120"/>
        <end position="150"/>
    </location>
</feature>
<dbReference type="Gene3D" id="1.10.40.30">
    <property type="entry name" value="Fumarase/aspartase (C-terminal domain)"/>
    <property type="match status" value="1"/>
</dbReference>
<dbReference type="KEGG" id="bvv:BHK69_22555"/>
<dbReference type="Proteomes" id="UP000094969">
    <property type="component" value="Chromosome"/>
</dbReference>
<gene>
    <name evidence="5" type="ORF">BHK69_22555</name>
</gene>
<dbReference type="InterPro" id="IPR008948">
    <property type="entry name" value="L-Aspartase-like"/>
</dbReference>
<dbReference type="Gene3D" id="1.20.200.10">
    <property type="entry name" value="Fumarase/aspartase (Central domain)"/>
    <property type="match status" value="1"/>
</dbReference>
<comment type="similarity">
    <text evidence="1">Belongs to the class-II fumarase/aspartase family.</text>
</comment>
<evidence type="ECO:0000313" key="6">
    <source>
        <dbReference type="Proteomes" id="UP000094969"/>
    </source>
</evidence>
<dbReference type="InterPro" id="IPR000362">
    <property type="entry name" value="Fumarate_lyase_fam"/>
</dbReference>
<dbReference type="PRINTS" id="PR00145">
    <property type="entry name" value="ARGSUCLYASE"/>
</dbReference>
<keyword evidence="3" id="KW-0175">Coiled coil</keyword>
<dbReference type="RefSeq" id="WP_069692049.1">
    <property type="nucleotide sequence ID" value="NZ_CP017147.1"/>
</dbReference>
<dbReference type="SMART" id="SM00998">
    <property type="entry name" value="ADSL_C"/>
    <property type="match status" value="1"/>
</dbReference>
<reference evidence="5 6" key="1">
    <citation type="journal article" date="2015" name="Antonie Van Leeuwenhoek">
        <title>Bosea vaviloviae sp. nov., a new species of slow-growing rhizobia isolated from nodules of the relict species Vavilovia formosa (Stev.) Fed.</title>
        <authorList>
            <person name="Safronova V.I."/>
            <person name="Kuznetsova I.G."/>
            <person name="Sazanova A.L."/>
            <person name="Kimeklis A.K."/>
            <person name="Belimov A.A."/>
            <person name="Andronov E.E."/>
            <person name="Pinaev A.G."/>
            <person name="Chizhevskaya E.P."/>
            <person name="Pukhaev A.R."/>
            <person name="Popov K.P."/>
            <person name="Willems A."/>
            <person name="Tikhonovich I.A."/>
        </authorList>
    </citation>
    <scope>NUCLEOTIDE SEQUENCE [LARGE SCALE GENOMIC DNA]</scope>
    <source>
        <strain evidence="5 6">Vaf18</strain>
    </source>
</reference>
<dbReference type="InterPro" id="IPR012789">
    <property type="entry name" value="Protocat_PcaB-like"/>
</dbReference>
<keyword evidence="5" id="KW-0413">Isomerase</keyword>
<evidence type="ECO:0000256" key="1">
    <source>
        <dbReference type="ARBA" id="ARBA00034772"/>
    </source>
</evidence>
<dbReference type="InterPro" id="IPR019468">
    <property type="entry name" value="AdenyloSucc_lyase_C"/>
</dbReference>
<evidence type="ECO:0000256" key="2">
    <source>
        <dbReference type="NCBIfam" id="TIGR02426"/>
    </source>
</evidence>
<dbReference type="PANTHER" id="PTHR43172:SF2">
    <property type="entry name" value="ADENYLOSUCCINATE LYASE C-TERMINAL DOMAIN-CONTAINING PROTEIN"/>
    <property type="match status" value="1"/>
</dbReference>
<dbReference type="EC" id="5.5.1.2" evidence="2"/>
<dbReference type="GO" id="GO:0019619">
    <property type="term" value="P:3,4-dihydroxybenzoate catabolic process"/>
    <property type="evidence" value="ECO:0007669"/>
    <property type="project" value="InterPro"/>
</dbReference>
<dbReference type="EMBL" id="CP017147">
    <property type="protein sequence ID" value="AOO82843.1"/>
    <property type="molecule type" value="Genomic_DNA"/>
</dbReference>
<sequence length="456" mass="48771">MSFSSATPFASRHLADLFSTPAMRAVFDERRTLQAMLDVEVALARVQARAGLIPAEAADAIAKAADAGALDLDELAAGTLRAGLPIVNLVEQFIRLTGPAYGEFVHWGATSQDIMDTALILQIRDALALVEQDLDQLAQALAELARRERNTVMVGRTKLQHALPITFGFKAAIWLSGLMRHRQRLGELKPRLLQVQFAGAVGTHAALGADGPRICQALAEELALARPLIAWHAVRDTLAEAMTFLGLLSTSLSKIAGDIALMAQTEVGEALEPGGPGQGASSTMPHKRNPITCERILSSGLALRRLVSAFLDASIHDHERATGPWQAEWLLLPEAFLLISGSLKACLTLCSGLRLQPDAMRANLDRTQGLIAAEQVMMTLAPHMGRHHAHDVVGNACRSAVSSRSSLAEALARDPAVTSVLSPEQIEVAADPGRYTGQAGEEVDRVLLAWSHASHS</sequence>
<accession>A0A1D7U654</accession>
<evidence type="ECO:0000259" key="4">
    <source>
        <dbReference type="SMART" id="SM00998"/>
    </source>
</evidence>
<dbReference type="PANTHER" id="PTHR43172">
    <property type="entry name" value="ADENYLOSUCCINATE LYASE"/>
    <property type="match status" value="1"/>
</dbReference>